<dbReference type="RefSeq" id="XP_056485544.1">
    <property type="nucleotide sequence ID" value="XM_056634924.1"/>
</dbReference>
<comment type="caution">
    <text evidence="1">The sequence shown here is derived from an EMBL/GenBank/DDBJ whole genome shotgun (WGS) entry which is preliminary data.</text>
</comment>
<protein>
    <recommendedName>
        <fullName evidence="3">Transcription factor domain-containing protein</fullName>
    </recommendedName>
</protein>
<evidence type="ECO:0008006" key="3">
    <source>
        <dbReference type="Google" id="ProtNLM"/>
    </source>
</evidence>
<dbReference type="EMBL" id="JAPZBU010000009">
    <property type="protein sequence ID" value="KAJ5387746.1"/>
    <property type="molecule type" value="Genomic_DNA"/>
</dbReference>
<dbReference type="GeneID" id="81373904"/>
<accession>A0A9W9VR16</accession>
<reference evidence="1" key="1">
    <citation type="submission" date="2022-12" db="EMBL/GenBank/DDBJ databases">
        <authorList>
            <person name="Petersen C."/>
        </authorList>
    </citation>
    <scope>NUCLEOTIDE SEQUENCE</scope>
    <source>
        <strain evidence="1">IBT 29677</strain>
    </source>
</reference>
<evidence type="ECO:0000313" key="2">
    <source>
        <dbReference type="Proteomes" id="UP001147747"/>
    </source>
</evidence>
<evidence type="ECO:0000313" key="1">
    <source>
        <dbReference type="EMBL" id="KAJ5387746.1"/>
    </source>
</evidence>
<dbReference type="OrthoDB" id="5958943at2759"/>
<sequence length="462" mass="51730">MAFASQWAQNFQKDSNYISSNPLIQNEKSFRESLWNDAKHTLEISVGIPSFRVVFANILFSLTQRPITDQEEIGLDGLLEQDLAHIFLENATAGTLPSSTNTDASLHELENRDTFDLLFWLGVMFDTQIAAMHQRPPVVSDEDSQKASDSVWKTSPFGATEPSLDLDGFSLSSTHANMAFFHEEAAEILSDAAPVKVLLWRRITQLQTLIYRDAEPELIEGGIQKALLVYRHWNNAYNIFILNCVSNHAALPPRVQSWYVVLAAHWHLGAMLLADVIENIDQTNLSLEHQRQSRNVIQFSGSLKRDNASAVATLAQCSIYEDETMKPHPSQFHDSLNDAAFLTEPFTVLLIHSFSKSGYIFLENLQTSLGSVHCGSSGSFDQFRQGCETCIRALLCLGRKSDMASLVARGLSNKLNSKLKPELTSESNLDMGYIAGMEDYSWASDPAFNLTTFQTTNNDFWM</sequence>
<reference evidence="1" key="2">
    <citation type="journal article" date="2023" name="IMA Fungus">
        <title>Comparative genomic study of the Penicillium genus elucidates a diverse pangenome and 15 lateral gene transfer events.</title>
        <authorList>
            <person name="Petersen C."/>
            <person name="Sorensen T."/>
            <person name="Nielsen M.R."/>
            <person name="Sondergaard T.E."/>
            <person name="Sorensen J.L."/>
            <person name="Fitzpatrick D.A."/>
            <person name="Frisvad J.C."/>
            <person name="Nielsen K.L."/>
        </authorList>
    </citation>
    <scope>NUCLEOTIDE SEQUENCE</scope>
    <source>
        <strain evidence="1">IBT 29677</strain>
    </source>
</reference>
<keyword evidence="2" id="KW-1185">Reference proteome</keyword>
<dbReference type="AlphaFoldDB" id="A0A9W9VR16"/>
<name>A0A9W9VR16_9EURO</name>
<proteinExistence type="predicted"/>
<gene>
    <name evidence="1" type="ORF">N7509_010287</name>
</gene>
<dbReference type="Proteomes" id="UP001147747">
    <property type="component" value="Unassembled WGS sequence"/>
</dbReference>
<organism evidence="1 2">
    <name type="scientific">Penicillium cosmopolitanum</name>
    <dbReference type="NCBI Taxonomy" id="1131564"/>
    <lineage>
        <taxon>Eukaryota</taxon>
        <taxon>Fungi</taxon>
        <taxon>Dikarya</taxon>
        <taxon>Ascomycota</taxon>
        <taxon>Pezizomycotina</taxon>
        <taxon>Eurotiomycetes</taxon>
        <taxon>Eurotiomycetidae</taxon>
        <taxon>Eurotiales</taxon>
        <taxon>Aspergillaceae</taxon>
        <taxon>Penicillium</taxon>
    </lineage>
</organism>